<dbReference type="InterPro" id="IPR014576">
    <property type="entry name" value="Pesterase_YhaO"/>
</dbReference>
<keyword evidence="3" id="KW-0269">Exonuclease</keyword>
<keyword evidence="3" id="KW-0540">Nuclease</keyword>
<proteinExistence type="predicted"/>
<keyword evidence="4" id="KW-1185">Reference proteome</keyword>
<dbReference type="Gene3D" id="3.60.21.10">
    <property type="match status" value="1"/>
</dbReference>
<dbReference type="InterPro" id="IPR041796">
    <property type="entry name" value="Mre11_N"/>
</dbReference>
<dbReference type="GO" id="GO:0004527">
    <property type="term" value="F:exonuclease activity"/>
    <property type="evidence" value="ECO:0007669"/>
    <property type="project" value="UniProtKB-KW"/>
</dbReference>
<dbReference type="CDD" id="cd00840">
    <property type="entry name" value="MPP_Mre11_N"/>
    <property type="match status" value="1"/>
</dbReference>
<dbReference type="RefSeq" id="WP_209843017.1">
    <property type="nucleotide sequence ID" value="NZ_JAGGJP010000022.1"/>
</dbReference>
<dbReference type="InterPro" id="IPR029052">
    <property type="entry name" value="Metallo-depent_PP-like"/>
</dbReference>
<dbReference type="PANTHER" id="PTHR30337:SF7">
    <property type="entry name" value="PHOSPHOESTERASE"/>
    <property type="match status" value="1"/>
</dbReference>
<dbReference type="InterPro" id="IPR004843">
    <property type="entry name" value="Calcineurin-like_PHP"/>
</dbReference>
<dbReference type="InterPro" id="IPR050535">
    <property type="entry name" value="DNA_Repair-Maintenance_Comp"/>
</dbReference>
<feature type="domain" description="Calcineurin-like phosphoesterase" evidence="2">
    <location>
        <begin position="1"/>
        <end position="196"/>
    </location>
</feature>
<dbReference type="Pfam" id="PF00149">
    <property type="entry name" value="Metallophos"/>
    <property type="match status" value="1"/>
</dbReference>
<keyword evidence="1" id="KW-0378">Hydrolase</keyword>
<dbReference type="Proteomes" id="UP001596056">
    <property type="component" value="Unassembled WGS sequence"/>
</dbReference>
<organism evidence="3 4">
    <name type="scientific">Rubellimicrobium aerolatum</name>
    <dbReference type="NCBI Taxonomy" id="490979"/>
    <lineage>
        <taxon>Bacteria</taxon>
        <taxon>Pseudomonadati</taxon>
        <taxon>Pseudomonadota</taxon>
        <taxon>Alphaproteobacteria</taxon>
        <taxon>Rhodobacterales</taxon>
        <taxon>Roseobacteraceae</taxon>
        <taxon>Rubellimicrobium</taxon>
    </lineage>
</organism>
<dbReference type="PIRSF" id="PIRSF033091">
    <property type="entry name" value="Pesterase_YhaO"/>
    <property type="match status" value="1"/>
</dbReference>
<evidence type="ECO:0000256" key="1">
    <source>
        <dbReference type="ARBA" id="ARBA00022801"/>
    </source>
</evidence>
<accession>A0ABW0SHC8</accession>
<comment type="caution">
    <text evidence="3">The sequence shown here is derived from an EMBL/GenBank/DDBJ whole genome shotgun (WGS) entry which is preliminary data.</text>
</comment>
<dbReference type="EMBL" id="JBHSNA010000026">
    <property type="protein sequence ID" value="MFC5568099.1"/>
    <property type="molecule type" value="Genomic_DNA"/>
</dbReference>
<evidence type="ECO:0000313" key="4">
    <source>
        <dbReference type="Proteomes" id="UP001596056"/>
    </source>
</evidence>
<sequence length="415" mass="44553">MRFIHAADLHLDSPLAGLRDRSGDRAERLVGATRRAFEGLVDHAIRERIDFVLIAGDVFDGNWADHGSGLFLVRQLSRLAGAGIPVAMIRGNHDAESVIARRLTWPANVHEFPSRSASTWEVPGHGAAVHGQSFATRKVPENLAAAYPAARPGLFNIGLLHTSATGHAGHDTYAPCDLQDLLARGYDYWALGHVHGRELLCEDPPVLFPGNLQGRHVNEPGAKGFTVVTVEGGRVRHLEEVHVDVVRWTRLEVDASSADTIGDLCRPVSAALREAVRAAEGRTLAVRLVLTGASPAHRALAGDPVRLEDECHSVAIQAGEDVWIEGIEVRTRPPSAAPGLGEGFSDLLRLLREVQDDPAERADLLRVLEGGLAKVPPPARAEGGLDGIGADRLDRLLAEAEALLLHHLASEDAPA</sequence>
<reference evidence="4" key="1">
    <citation type="journal article" date="2019" name="Int. J. Syst. Evol. Microbiol.">
        <title>The Global Catalogue of Microorganisms (GCM) 10K type strain sequencing project: providing services to taxonomists for standard genome sequencing and annotation.</title>
        <authorList>
            <consortium name="The Broad Institute Genomics Platform"/>
            <consortium name="The Broad Institute Genome Sequencing Center for Infectious Disease"/>
            <person name="Wu L."/>
            <person name="Ma J."/>
        </authorList>
    </citation>
    <scope>NUCLEOTIDE SEQUENCE [LARGE SCALE GENOMIC DNA]</scope>
    <source>
        <strain evidence="4">KACC 11588</strain>
    </source>
</reference>
<protein>
    <submittedName>
        <fullName evidence="3">Exonuclease SbcCD subunit D</fullName>
    </submittedName>
</protein>
<dbReference type="SUPFAM" id="SSF56300">
    <property type="entry name" value="Metallo-dependent phosphatases"/>
    <property type="match status" value="1"/>
</dbReference>
<dbReference type="PANTHER" id="PTHR30337">
    <property type="entry name" value="COMPONENT OF ATP-DEPENDENT DSDNA EXONUCLEASE"/>
    <property type="match status" value="1"/>
</dbReference>
<gene>
    <name evidence="3" type="ORF">ACFPOC_16945</name>
</gene>
<evidence type="ECO:0000313" key="3">
    <source>
        <dbReference type="EMBL" id="MFC5568099.1"/>
    </source>
</evidence>
<name>A0ABW0SHC8_9RHOB</name>
<evidence type="ECO:0000259" key="2">
    <source>
        <dbReference type="Pfam" id="PF00149"/>
    </source>
</evidence>